<dbReference type="eggNOG" id="COG1397">
    <property type="taxonomic scope" value="Bacteria"/>
</dbReference>
<proteinExistence type="predicted"/>
<comment type="cofactor">
    <cofactor evidence="1">
        <name>Mg(2+)</name>
        <dbReference type="ChEBI" id="CHEBI:18420"/>
    </cofactor>
    <text evidence="1">Binds 2 magnesium ions per subunit.</text>
</comment>
<dbReference type="InterPro" id="IPR050792">
    <property type="entry name" value="ADP-ribosylglycohydrolase"/>
</dbReference>
<dbReference type="KEGG" id="pbs:Plabr_3065"/>
<accession>F0SHX9</accession>
<evidence type="ECO:0000313" key="2">
    <source>
        <dbReference type="EMBL" id="ADY60662.1"/>
    </source>
</evidence>
<dbReference type="Gene3D" id="1.10.4080.10">
    <property type="entry name" value="ADP-ribosylation/Crystallin J1"/>
    <property type="match status" value="1"/>
</dbReference>
<dbReference type="Proteomes" id="UP000006860">
    <property type="component" value="Chromosome"/>
</dbReference>
<feature type="binding site" evidence="1">
    <location>
        <position position="273"/>
    </location>
    <ligand>
        <name>Mg(2+)</name>
        <dbReference type="ChEBI" id="CHEBI:18420"/>
        <label>1</label>
    </ligand>
</feature>
<evidence type="ECO:0000256" key="1">
    <source>
        <dbReference type="PIRSR" id="PIRSR605502-1"/>
    </source>
</evidence>
<dbReference type="SUPFAM" id="SSF101478">
    <property type="entry name" value="ADP-ribosylglycohydrolase"/>
    <property type="match status" value="1"/>
</dbReference>
<keyword evidence="3" id="KW-1185">Reference proteome</keyword>
<dbReference type="HOGENOM" id="CLU_024566_7_0_0"/>
<feature type="binding site" evidence="1">
    <location>
        <position position="274"/>
    </location>
    <ligand>
        <name>Mg(2+)</name>
        <dbReference type="ChEBI" id="CHEBI:18420"/>
        <label>1</label>
    </ligand>
</feature>
<dbReference type="Pfam" id="PF03747">
    <property type="entry name" value="ADP_ribosyl_GH"/>
    <property type="match status" value="1"/>
</dbReference>
<dbReference type="InterPro" id="IPR036705">
    <property type="entry name" value="Ribosyl_crysJ1_sf"/>
</dbReference>
<keyword evidence="1" id="KW-0479">Metal-binding</keyword>
<evidence type="ECO:0000313" key="3">
    <source>
        <dbReference type="Proteomes" id="UP000006860"/>
    </source>
</evidence>
<dbReference type="PANTHER" id="PTHR16222">
    <property type="entry name" value="ADP-RIBOSYLGLYCOHYDROLASE"/>
    <property type="match status" value="1"/>
</dbReference>
<protein>
    <submittedName>
        <fullName evidence="2">ADP-ribosylation/Crystallin J1</fullName>
    </submittedName>
</protein>
<dbReference type="GO" id="GO:0046872">
    <property type="term" value="F:metal ion binding"/>
    <property type="evidence" value="ECO:0007669"/>
    <property type="project" value="UniProtKB-KW"/>
</dbReference>
<keyword evidence="1" id="KW-0460">Magnesium</keyword>
<name>F0SHX9_RUBBR</name>
<dbReference type="EMBL" id="CP002546">
    <property type="protein sequence ID" value="ADY60662.1"/>
    <property type="molecule type" value="Genomic_DNA"/>
</dbReference>
<dbReference type="AlphaFoldDB" id="F0SHX9"/>
<organism evidence="2 3">
    <name type="scientific">Rubinisphaera brasiliensis (strain ATCC 49424 / DSM 5305 / JCM 21570 / IAM 15109 / NBRC 103401 / IFAM 1448)</name>
    <name type="common">Planctomyces brasiliensis</name>
    <dbReference type="NCBI Taxonomy" id="756272"/>
    <lineage>
        <taxon>Bacteria</taxon>
        <taxon>Pseudomonadati</taxon>
        <taxon>Planctomycetota</taxon>
        <taxon>Planctomycetia</taxon>
        <taxon>Planctomycetales</taxon>
        <taxon>Planctomycetaceae</taxon>
        <taxon>Rubinisphaera</taxon>
    </lineage>
</organism>
<dbReference type="PANTHER" id="PTHR16222:SF12">
    <property type="entry name" value="ADP-RIBOSYLGLYCOHYDROLASE-RELATED"/>
    <property type="match status" value="1"/>
</dbReference>
<feature type="binding site" evidence="1">
    <location>
        <position position="61"/>
    </location>
    <ligand>
        <name>Mg(2+)</name>
        <dbReference type="ChEBI" id="CHEBI:18420"/>
        <label>1</label>
    </ligand>
</feature>
<reference evidence="3" key="1">
    <citation type="submission" date="2011-02" db="EMBL/GenBank/DDBJ databases">
        <title>The complete genome of Planctomyces brasiliensis DSM 5305.</title>
        <authorList>
            <person name="Lucas S."/>
            <person name="Copeland A."/>
            <person name="Lapidus A."/>
            <person name="Bruce D."/>
            <person name="Goodwin L."/>
            <person name="Pitluck S."/>
            <person name="Kyrpides N."/>
            <person name="Mavromatis K."/>
            <person name="Pagani I."/>
            <person name="Ivanova N."/>
            <person name="Ovchinnikova G."/>
            <person name="Lu M."/>
            <person name="Detter J.C."/>
            <person name="Han C."/>
            <person name="Land M."/>
            <person name="Hauser L."/>
            <person name="Markowitz V."/>
            <person name="Cheng J.-F."/>
            <person name="Hugenholtz P."/>
            <person name="Woyke T."/>
            <person name="Wu D."/>
            <person name="Tindall B."/>
            <person name="Pomrenke H.G."/>
            <person name="Brambilla E."/>
            <person name="Klenk H.-P."/>
            <person name="Eisen J.A."/>
        </authorList>
    </citation>
    <scope>NUCLEOTIDE SEQUENCE [LARGE SCALE GENOMIC DNA]</scope>
    <source>
        <strain evidence="3">ATCC 49424 / DSM 5305 / JCM 21570 / NBRC 103401 / IFAM 1448</strain>
    </source>
</reference>
<feature type="binding site" evidence="1">
    <location>
        <position position="62"/>
    </location>
    <ligand>
        <name>Mg(2+)</name>
        <dbReference type="ChEBI" id="CHEBI:18420"/>
        <label>1</label>
    </ligand>
</feature>
<dbReference type="RefSeq" id="WP_013629383.1">
    <property type="nucleotide sequence ID" value="NC_015174.1"/>
</dbReference>
<feature type="binding site" evidence="1">
    <location>
        <position position="60"/>
    </location>
    <ligand>
        <name>Mg(2+)</name>
        <dbReference type="ChEBI" id="CHEBI:18420"/>
        <label>1</label>
    </ligand>
</feature>
<dbReference type="InterPro" id="IPR005502">
    <property type="entry name" value="Ribosyl_crysJ1"/>
</dbReference>
<dbReference type="OrthoDB" id="9798107at2"/>
<gene>
    <name evidence="2" type="ordered locus">Plabr_3065</name>
</gene>
<sequence length="355" mass="38417">MESGEASSIGSEEAVTGSLLGTAIGDALGLPYEGLRPRRAARLLGPPTRYRFLFGRGMVSDDTEHSCLVLLALLESRGEPELFSRCLGRRLRNWFLLLPAGVGKATAISCLKLLVGYSPQRSGIHSAGNGPAMRAAILGAAVDDLSLLESLVSVSSRLTHTDPKAEHGAFAVAFAAWTARHIELPQPEAFFAQLRPHLSRLDASALLVELDEVEQSLRSGESTEEYSVRKFGGRGVSGYTLHTVPAVLHAWLSNPRDFRKAITSMIRCGGDADTTAAILGGILGAGLGAGGLPEELLSGLREWPREVSWMKRLAKACEQHETPPRDRSVFFLLPRNLLFLAVVLVHGFRRLLPPW</sequence>
<feature type="binding site" evidence="1">
    <location>
        <position position="271"/>
    </location>
    <ligand>
        <name>Mg(2+)</name>
        <dbReference type="ChEBI" id="CHEBI:18420"/>
        <label>1</label>
    </ligand>
</feature>
<dbReference type="STRING" id="756272.Plabr_3065"/>